<dbReference type="GO" id="GO:0000775">
    <property type="term" value="C:chromosome, centromeric region"/>
    <property type="evidence" value="ECO:0007669"/>
    <property type="project" value="TreeGrafter"/>
</dbReference>
<name>A0A1J4MLR0_9CRYT</name>
<dbReference type="OrthoDB" id="5199543at2759"/>
<reference evidence="3 4" key="1">
    <citation type="submission" date="2016-10" db="EMBL/GenBank/DDBJ databases">
        <title>Reductive evolution of mitochondrial metabolism and differential evolution of invasion-related proteins in Cryptosporidium.</title>
        <authorList>
            <person name="Liu S."/>
            <person name="Roellig D.M."/>
            <person name="Guo Y."/>
            <person name="Li N."/>
            <person name="Frace M.A."/>
            <person name="Tang K."/>
            <person name="Zhang L."/>
            <person name="Feng Y."/>
            <person name="Xiao L."/>
        </authorList>
    </citation>
    <scope>NUCLEOTIDE SEQUENCE [LARGE SCALE GENOMIC DNA]</scope>
    <source>
        <strain evidence="3">39726</strain>
    </source>
</reference>
<dbReference type="GO" id="GO:0006260">
    <property type="term" value="P:DNA replication"/>
    <property type="evidence" value="ECO:0007669"/>
    <property type="project" value="UniProtKB-KW"/>
</dbReference>
<dbReference type="GO" id="GO:0031390">
    <property type="term" value="C:Ctf18 RFC-like complex"/>
    <property type="evidence" value="ECO:0007669"/>
    <property type="project" value="InterPro"/>
</dbReference>
<dbReference type="InterPro" id="IPR019128">
    <property type="entry name" value="Dcc1"/>
</dbReference>
<dbReference type="GO" id="GO:0000785">
    <property type="term" value="C:chromatin"/>
    <property type="evidence" value="ECO:0007669"/>
    <property type="project" value="TreeGrafter"/>
</dbReference>
<dbReference type="RefSeq" id="XP_028875068.1">
    <property type="nucleotide sequence ID" value="XM_029020624.1"/>
</dbReference>
<accession>A0A1J4MLR0</accession>
<keyword evidence="4" id="KW-1185">Reference proteome</keyword>
<sequence length="484" mass="56032">MEVNFHSLYSKAANSWSLLQLDSSCVEDIKNGKQLWLKGPNRNGESCRIPAIICTERETFYLKREKSSNMSYLAIESESIELAEKQGDENSSNNKNCNSSQISVIGNLNSFITMIKTPALMGSFEDYMANHRNATNNSSSEITFEKLFNISQMSLMELYKYLFDYNSMMYCDIEGNWYSINNDILLFLLSSILQKGMSINKSFKSMNIKDVKYLLKESLSDLEAVGKSSESCINYNVLKHALSFDLTLIQLIKHIMNIPANNNIGNLVFSDFDNENITKFLSSPRIQDNVSLKMIEDIKIDLSYKRIQEILALSILKRHQVLKAKDYIEEFQNILLNYVPLELSELEFESNDTNTMSDLDIETNKEMSTNFYFGFPLIENHPDNIGVRFDIIAGQAYYNYEDDKIIYLPSSTLPIDPRNRLSTMFRKKKYWHISELNAYISPVLQPGIKLEAFCLKNCYLCEQKIFNQNYRLFYNKNLPLMHET</sequence>
<comment type="caution">
    <text evidence="3">The sequence shown here is derived from an EMBL/GenBank/DDBJ whole genome shotgun (WGS) entry which is preliminary data.</text>
</comment>
<evidence type="ECO:0000313" key="3">
    <source>
        <dbReference type="EMBL" id="OII73813.1"/>
    </source>
</evidence>
<evidence type="ECO:0000256" key="1">
    <source>
        <dbReference type="ARBA" id="ARBA00007017"/>
    </source>
</evidence>
<dbReference type="GeneID" id="39980403"/>
<dbReference type="VEuPathDB" id="CryptoDB:cubi_03610"/>
<dbReference type="GO" id="GO:0034088">
    <property type="term" value="P:maintenance of mitotic sister chromatid cohesion"/>
    <property type="evidence" value="ECO:0007669"/>
    <property type="project" value="TreeGrafter"/>
</dbReference>
<proteinExistence type="inferred from homology"/>
<evidence type="ECO:0000313" key="4">
    <source>
        <dbReference type="Proteomes" id="UP000186176"/>
    </source>
</evidence>
<dbReference type="PANTHER" id="PTHR13395">
    <property type="entry name" value="SISTER CHROMATID COHESION PROTEIN DCC1-RELATED"/>
    <property type="match status" value="1"/>
</dbReference>
<keyword evidence="2" id="KW-0235">DNA replication</keyword>
<dbReference type="AlphaFoldDB" id="A0A1J4MLR0"/>
<dbReference type="PANTHER" id="PTHR13395:SF6">
    <property type="entry name" value="SISTER CHROMATID COHESION PROTEIN DCC1"/>
    <property type="match status" value="1"/>
</dbReference>
<comment type="similarity">
    <text evidence="1">Belongs to the DCC1 family.</text>
</comment>
<dbReference type="EMBL" id="LRBP01000014">
    <property type="protein sequence ID" value="OII73813.1"/>
    <property type="molecule type" value="Genomic_DNA"/>
</dbReference>
<dbReference type="Proteomes" id="UP000186176">
    <property type="component" value="Unassembled WGS sequence"/>
</dbReference>
<gene>
    <name evidence="3" type="ORF">cubi_03610</name>
</gene>
<organism evidence="3 4">
    <name type="scientific">Cryptosporidium ubiquitum</name>
    <dbReference type="NCBI Taxonomy" id="857276"/>
    <lineage>
        <taxon>Eukaryota</taxon>
        <taxon>Sar</taxon>
        <taxon>Alveolata</taxon>
        <taxon>Apicomplexa</taxon>
        <taxon>Conoidasida</taxon>
        <taxon>Coccidia</taxon>
        <taxon>Eucoccidiorida</taxon>
        <taxon>Eimeriorina</taxon>
        <taxon>Cryptosporidiidae</taxon>
        <taxon>Cryptosporidium</taxon>
    </lineage>
</organism>
<dbReference type="Pfam" id="PF09724">
    <property type="entry name" value="Dcc1"/>
    <property type="match status" value="2"/>
</dbReference>
<protein>
    <submittedName>
        <fullName evidence="3">Uncharacterized protein</fullName>
    </submittedName>
</protein>
<evidence type="ECO:0000256" key="2">
    <source>
        <dbReference type="ARBA" id="ARBA00022705"/>
    </source>
</evidence>